<feature type="compositionally biased region" description="Low complexity" evidence="1">
    <location>
        <begin position="409"/>
        <end position="420"/>
    </location>
</feature>
<comment type="caution">
    <text evidence="2">The sequence shown here is derived from an EMBL/GenBank/DDBJ whole genome shotgun (WGS) entry which is preliminary data.</text>
</comment>
<feature type="region of interest" description="Disordered" evidence="1">
    <location>
        <begin position="488"/>
        <end position="516"/>
    </location>
</feature>
<dbReference type="InterPro" id="IPR052997">
    <property type="entry name" value="RRT15-like"/>
</dbReference>
<accession>A0A2G2V4C7</accession>
<dbReference type="AlphaFoldDB" id="A0A2G2V4C7"/>
<dbReference type="EMBL" id="MLFT02000303">
    <property type="protein sequence ID" value="PHT27851.1"/>
    <property type="molecule type" value="Genomic_DNA"/>
</dbReference>
<organism evidence="2 3">
    <name type="scientific">Capsicum baccatum</name>
    <name type="common">Peruvian pepper</name>
    <dbReference type="NCBI Taxonomy" id="33114"/>
    <lineage>
        <taxon>Eukaryota</taxon>
        <taxon>Viridiplantae</taxon>
        <taxon>Streptophyta</taxon>
        <taxon>Embryophyta</taxon>
        <taxon>Tracheophyta</taxon>
        <taxon>Spermatophyta</taxon>
        <taxon>Magnoliopsida</taxon>
        <taxon>eudicotyledons</taxon>
        <taxon>Gunneridae</taxon>
        <taxon>Pentapetalae</taxon>
        <taxon>asterids</taxon>
        <taxon>lamiids</taxon>
        <taxon>Solanales</taxon>
        <taxon>Solanaceae</taxon>
        <taxon>Solanoideae</taxon>
        <taxon>Capsiceae</taxon>
        <taxon>Capsicum</taxon>
    </lineage>
</organism>
<evidence type="ECO:0000313" key="3">
    <source>
        <dbReference type="Proteomes" id="UP000224567"/>
    </source>
</evidence>
<sequence>MEPWCLGATVPLLHGAWVPWCHDDLVPRRHDALVAWRHAALVSWRHAATVPRCHGALVPRRHCATVPWFHGAMLPRGHGALVPRPLDIVCLSVWNGAHATLEKQEADSGEVSSQHSVGFFKDGCTNLLWRRAARWLDWMGRDEPERHRAESQWNVAARPLCDLQYPVAYLSHRQRILPAARWKLYFNCTLRRPPRPFRRGGLANDTCPWVPTPLLRVGKRTAGTCVASSPDSDLEAFSHNPAHGSFAPLAFQPSAMTNSHVPYWWVNNPTLGEFCFTMIGRADIEGSKSNVAMNAWLPQASYPCGRADIEGSKSNVAMNAWLPQASYPCGNFSDTSSFEFRRSKGSLGHAFTMCRPSQTPHLTMSYTRIGPQSEPWVQKEGQCPASDSRNNRIPLVRTSSELAVQRAGSISSSSPTSPSPGRHAATRSRRGSSSSSPPTADGFGTGTPVPSPQSQSFSRSYGSILPTSLAYIVPSTKGCSPWRPDAVMSTTGRGRHSTPWSVFEDGSNGEPTGQRPECADAEARQRRALPATIEETAFHERIESPGFGHPLIHADPRPESIGGLAHRRSTSFSGRIAGPHPLPSRQFQALFDSLFKVLFIFPSRYLFAIGLSPVFSLGRNSPPDLGCIPKQPDS</sequence>
<keyword evidence="3" id="KW-1185">Reference proteome</keyword>
<evidence type="ECO:0008006" key="4">
    <source>
        <dbReference type="Google" id="ProtNLM"/>
    </source>
</evidence>
<gene>
    <name evidence="2" type="ORF">CQW23_32560</name>
</gene>
<evidence type="ECO:0000256" key="1">
    <source>
        <dbReference type="SAM" id="MobiDB-lite"/>
    </source>
</evidence>
<dbReference type="OrthoDB" id="5414461at2759"/>
<dbReference type="PANTHER" id="PTHR33047">
    <property type="entry name" value="PROTEIN TAR1"/>
    <property type="match status" value="1"/>
</dbReference>
<protein>
    <recommendedName>
        <fullName evidence="4">Protein TAR1</fullName>
    </recommendedName>
</protein>
<reference evidence="2 3" key="1">
    <citation type="journal article" date="2017" name="Genome Biol.">
        <title>New reference genome sequences of hot pepper reveal the massive evolution of plant disease-resistance genes by retroduplication.</title>
        <authorList>
            <person name="Kim S."/>
            <person name="Park J."/>
            <person name="Yeom S.I."/>
            <person name="Kim Y.M."/>
            <person name="Seo E."/>
            <person name="Kim K.T."/>
            <person name="Kim M.S."/>
            <person name="Lee J.M."/>
            <person name="Cheong K."/>
            <person name="Shin H.S."/>
            <person name="Kim S.B."/>
            <person name="Han K."/>
            <person name="Lee J."/>
            <person name="Park M."/>
            <person name="Lee H.A."/>
            <person name="Lee H.Y."/>
            <person name="Lee Y."/>
            <person name="Oh S."/>
            <person name="Lee J.H."/>
            <person name="Choi E."/>
            <person name="Choi E."/>
            <person name="Lee S.E."/>
            <person name="Jeon J."/>
            <person name="Kim H."/>
            <person name="Choi G."/>
            <person name="Song H."/>
            <person name="Lee J."/>
            <person name="Lee S.C."/>
            <person name="Kwon J.K."/>
            <person name="Lee H.Y."/>
            <person name="Koo N."/>
            <person name="Hong Y."/>
            <person name="Kim R.W."/>
            <person name="Kang W.H."/>
            <person name="Huh J.H."/>
            <person name="Kang B.C."/>
            <person name="Yang T.J."/>
            <person name="Lee Y.H."/>
            <person name="Bennetzen J.L."/>
            <person name="Choi D."/>
        </authorList>
    </citation>
    <scope>NUCLEOTIDE SEQUENCE [LARGE SCALE GENOMIC DNA]</scope>
    <source>
        <strain evidence="3">cv. PBC81</strain>
    </source>
</reference>
<feature type="region of interest" description="Disordered" evidence="1">
    <location>
        <begin position="375"/>
        <end position="460"/>
    </location>
</feature>
<evidence type="ECO:0000313" key="2">
    <source>
        <dbReference type="EMBL" id="PHT27851.1"/>
    </source>
</evidence>
<name>A0A2G2V4C7_CAPBA</name>
<proteinExistence type="predicted"/>
<dbReference type="PANTHER" id="PTHR33047:SF42">
    <property type="entry name" value="PROTEIN TAR1"/>
    <property type="match status" value="1"/>
</dbReference>
<reference evidence="3" key="2">
    <citation type="journal article" date="2017" name="J. Anim. Genet.">
        <title>Multiple reference genome sequences of hot pepper reveal the massive evolution of plant disease resistance genes by retroduplication.</title>
        <authorList>
            <person name="Kim S."/>
            <person name="Park J."/>
            <person name="Yeom S.-I."/>
            <person name="Kim Y.-M."/>
            <person name="Seo E."/>
            <person name="Kim K.-T."/>
            <person name="Kim M.-S."/>
            <person name="Lee J.M."/>
            <person name="Cheong K."/>
            <person name="Shin H.-S."/>
            <person name="Kim S.-B."/>
            <person name="Han K."/>
            <person name="Lee J."/>
            <person name="Park M."/>
            <person name="Lee H.-A."/>
            <person name="Lee H.-Y."/>
            <person name="Lee Y."/>
            <person name="Oh S."/>
            <person name="Lee J.H."/>
            <person name="Choi E."/>
            <person name="Choi E."/>
            <person name="Lee S.E."/>
            <person name="Jeon J."/>
            <person name="Kim H."/>
            <person name="Choi G."/>
            <person name="Song H."/>
            <person name="Lee J."/>
            <person name="Lee S.-C."/>
            <person name="Kwon J.-K."/>
            <person name="Lee H.-Y."/>
            <person name="Koo N."/>
            <person name="Hong Y."/>
            <person name="Kim R.W."/>
            <person name="Kang W.-H."/>
            <person name="Huh J.H."/>
            <person name="Kang B.-C."/>
            <person name="Yang T.-J."/>
            <person name="Lee Y.-H."/>
            <person name="Bennetzen J.L."/>
            <person name="Choi D."/>
        </authorList>
    </citation>
    <scope>NUCLEOTIDE SEQUENCE [LARGE SCALE GENOMIC DNA]</scope>
    <source>
        <strain evidence="3">cv. PBC81</strain>
    </source>
</reference>
<dbReference type="Proteomes" id="UP000224567">
    <property type="component" value="Unassembled WGS sequence"/>
</dbReference>